<gene>
    <name evidence="5" type="ORF">CLAFUR5_10368</name>
</gene>
<evidence type="ECO:0000256" key="2">
    <source>
        <dbReference type="ARBA" id="ARBA00023026"/>
    </source>
</evidence>
<proteinExistence type="predicted"/>
<evidence type="ECO:0000256" key="3">
    <source>
        <dbReference type="ARBA" id="ARBA00023140"/>
    </source>
</evidence>
<keyword evidence="2" id="KW-0843">Virulence</keyword>
<evidence type="ECO:0000313" key="6">
    <source>
        <dbReference type="Proteomes" id="UP000756132"/>
    </source>
</evidence>
<keyword evidence="4 5" id="KW-0413">Isomerase</keyword>
<organism evidence="5 6">
    <name type="scientific">Passalora fulva</name>
    <name type="common">Tomato leaf mold</name>
    <name type="synonym">Cladosporium fulvum</name>
    <dbReference type="NCBI Taxonomy" id="5499"/>
    <lineage>
        <taxon>Eukaryota</taxon>
        <taxon>Fungi</taxon>
        <taxon>Dikarya</taxon>
        <taxon>Ascomycota</taxon>
        <taxon>Pezizomycotina</taxon>
        <taxon>Dothideomycetes</taxon>
        <taxon>Dothideomycetidae</taxon>
        <taxon>Mycosphaerellales</taxon>
        <taxon>Mycosphaerellaceae</taxon>
        <taxon>Fulvia</taxon>
    </lineage>
</organism>
<reference evidence="5" key="2">
    <citation type="journal article" date="2022" name="Microb. Genom.">
        <title>A chromosome-scale genome assembly of the tomato pathogen Cladosporium fulvum reveals a compartmentalized genome architecture and the presence of a dispensable chromosome.</title>
        <authorList>
            <person name="Zaccaron A.Z."/>
            <person name="Chen L.H."/>
            <person name="Samaras A."/>
            <person name="Stergiopoulos I."/>
        </authorList>
    </citation>
    <scope>NUCLEOTIDE SEQUENCE</scope>
    <source>
        <strain evidence="5">Race5_Kim</strain>
    </source>
</reference>
<dbReference type="Proteomes" id="UP000756132">
    <property type="component" value="Chromosome 7"/>
</dbReference>
<dbReference type="AlphaFoldDB" id="A0A9Q8PD12"/>
<keyword evidence="3" id="KW-0576">Peroxisome</keyword>
<dbReference type="GO" id="GO:0005777">
    <property type="term" value="C:peroxisome"/>
    <property type="evidence" value="ECO:0007669"/>
    <property type="project" value="UniProtKB-SubCell"/>
</dbReference>
<sequence length="300" mass="32776">MLHRFLRSTRATGPLSKSSIALPRLRFLSTMPSPPKLEHIAIDIDSQAIAVIKYNRPKAANALNTPILRDMLAALRWADSVDAIRIIITTGEGKFYTAGLDLLDPVNQQPGATISDDFINTLSAIHEQIINTNKVVISAVNGPAPGWGTSSLALSDMVYAAPDALFFTPFVQWGLCAEGCSSLTFMRIMGRQKASALILGGQRMTAQELESAGLVTKILPKENFLGEVLNIAQGIAKLPPNSLKTNKELMMRTLRQELLDANRIELELLKKQTRGKESLDAIAGFAAETEKRRKEKAAKL</sequence>
<dbReference type="InterPro" id="IPR014748">
    <property type="entry name" value="Enoyl-CoA_hydra_C"/>
</dbReference>
<dbReference type="Gene3D" id="1.10.12.10">
    <property type="entry name" value="Lyase 2-enoyl-coa Hydratase, Chain A, domain 2"/>
    <property type="match status" value="1"/>
</dbReference>
<dbReference type="GO" id="GO:0004165">
    <property type="term" value="F:delta(3)-delta(2)-enoyl-CoA isomerase activity"/>
    <property type="evidence" value="ECO:0007669"/>
    <property type="project" value="UniProtKB-ARBA"/>
</dbReference>
<dbReference type="InterPro" id="IPR029045">
    <property type="entry name" value="ClpP/crotonase-like_dom_sf"/>
</dbReference>
<dbReference type="OrthoDB" id="448450at2759"/>
<dbReference type="GeneID" id="71990246"/>
<dbReference type="RefSeq" id="XP_047764557.1">
    <property type="nucleotide sequence ID" value="XM_047909516.1"/>
</dbReference>
<dbReference type="SUPFAM" id="SSF52096">
    <property type="entry name" value="ClpP/crotonase"/>
    <property type="match status" value="1"/>
</dbReference>
<dbReference type="Pfam" id="PF00378">
    <property type="entry name" value="ECH_1"/>
    <property type="match status" value="1"/>
</dbReference>
<evidence type="ECO:0000256" key="4">
    <source>
        <dbReference type="ARBA" id="ARBA00023235"/>
    </source>
</evidence>
<dbReference type="EMBL" id="CP090169">
    <property type="protein sequence ID" value="UJO20191.1"/>
    <property type="molecule type" value="Genomic_DNA"/>
</dbReference>
<protein>
    <submittedName>
        <fullName evidence="5">Enoyl-CoA delta isomerase 2</fullName>
    </submittedName>
</protein>
<dbReference type="InterPro" id="IPR001753">
    <property type="entry name" value="Enoyl-CoA_hydra/iso"/>
</dbReference>
<dbReference type="PANTHER" id="PTHR43684:SF1">
    <property type="entry name" value="ENOYL-COA DELTA ISOMERASE 2"/>
    <property type="match status" value="1"/>
</dbReference>
<dbReference type="Gene3D" id="3.90.226.10">
    <property type="entry name" value="2-enoyl-CoA Hydratase, Chain A, domain 1"/>
    <property type="match status" value="1"/>
</dbReference>
<dbReference type="InterPro" id="IPR051053">
    <property type="entry name" value="ECH/Chromodomain_protein"/>
</dbReference>
<dbReference type="CDD" id="cd06558">
    <property type="entry name" value="crotonase-like"/>
    <property type="match status" value="1"/>
</dbReference>
<dbReference type="PANTHER" id="PTHR43684">
    <property type="match status" value="1"/>
</dbReference>
<name>A0A9Q8PD12_PASFU</name>
<dbReference type="KEGG" id="ffu:CLAFUR5_10368"/>
<evidence type="ECO:0000256" key="1">
    <source>
        <dbReference type="ARBA" id="ARBA00004275"/>
    </source>
</evidence>
<accession>A0A9Q8PD12</accession>
<reference evidence="5" key="1">
    <citation type="submission" date="2021-12" db="EMBL/GenBank/DDBJ databases">
        <authorList>
            <person name="Zaccaron A."/>
            <person name="Stergiopoulos I."/>
        </authorList>
    </citation>
    <scope>NUCLEOTIDE SEQUENCE</scope>
    <source>
        <strain evidence="5">Race5_Kim</strain>
    </source>
</reference>
<evidence type="ECO:0000313" key="5">
    <source>
        <dbReference type="EMBL" id="UJO20191.1"/>
    </source>
</evidence>
<comment type="subcellular location">
    <subcellularLocation>
        <location evidence="1">Peroxisome</location>
    </subcellularLocation>
</comment>
<keyword evidence="6" id="KW-1185">Reference proteome</keyword>